<dbReference type="EMBL" id="VSDO01000001">
    <property type="protein sequence ID" value="TYA14764.1"/>
    <property type="molecule type" value="Genomic_DNA"/>
</dbReference>
<evidence type="ECO:0000313" key="3">
    <source>
        <dbReference type="Proteomes" id="UP000325218"/>
    </source>
</evidence>
<dbReference type="Proteomes" id="UP000325218">
    <property type="component" value="Unassembled WGS sequence"/>
</dbReference>
<organism evidence="2 3">
    <name type="scientific">Paenibacillus faecis</name>
    <dbReference type="NCBI Taxonomy" id="862114"/>
    <lineage>
        <taxon>Bacteria</taxon>
        <taxon>Bacillati</taxon>
        <taxon>Bacillota</taxon>
        <taxon>Bacilli</taxon>
        <taxon>Bacillales</taxon>
        <taxon>Paenibacillaceae</taxon>
        <taxon>Paenibacillus</taxon>
    </lineage>
</organism>
<proteinExistence type="predicted"/>
<keyword evidence="1" id="KW-1133">Transmembrane helix</keyword>
<comment type="caution">
    <text evidence="2">The sequence shown here is derived from an EMBL/GenBank/DDBJ whole genome shotgun (WGS) entry which is preliminary data.</text>
</comment>
<feature type="transmembrane region" description="Helical" evidence="1">
    <location>
        <begin position="6"/>
        <end position="25"/>
    </location>
</feature>
<dbReference type="OrthoDB" id="1778725at2"/>
<accession>A0A5D0CZP8</accession>
<gene>
    <name evidence="2" type="ORF">FRY98_03550</name>
</gene>
<evidence type="ECO:0000256" key="1">
    <source>
        <dbReference type="SAM" id="Phobius"/>
    </source>
</evidence>
<protein>
    <submittedName>
        <fullName evidence="2">Mercury transporter</fullName>
    </submittedName>
</protein>
<keyword evidence="1" id="KW-0472">Membrane</keyword>
<reference evidence="2 3" key="1">
    <citation type="submission" date="2019-08" db="EMBL/GenBank/DDBJ databases">
        <title>Genome sequencing of Paenibacillus faecis DSM 23593(T).</title>
        <authorList>
            <person name="Kook J.-K."/>
            <person name="Park S.-N."/>
            <person name="Lim Y.K."/>
        </authorList>
    </citation>
    <scope>NUCLEOTIDE SEQUENCE [LARGE SCALE GENOMIC DNA]</scope>
    <source>
        <strain evidence="2 3">DSM 23593</strain>
    </source>
</reference>
<dbReference type="RefSeq" id="WP_148450358.1">
    <property type="nucleotide sequence ID" value="NZ_VSDO01000001.1"/>
</dbReference>
<dbReference type="AlphaFoldDB" id="A0A5D0CZP8"/>
<keyword evidence="1" id="KW-0812">Transmembrane</keyword>
<evidence type="ECO:0000313" key="2">
    <source>
        <dbReference type="EMBL" id="TYA14764.1"/>
    </source>
</evidence>
<name>A0A5D0CZP8_9BACL</name>
<keyword evidence="3" id="KW-1185">Reference proteome</keyword>
<sequence>MSTLEELAQAIIILIRLGCVCRFIYCMVRLSGADEEATKYKKRARNVVLFFVLAESIWQVKDLIFYYYK</sequence>